<dbReference type="AlphaFoldDB" id="A0A377CZM8"/>
<dbReference type="GO" id="GO:0003922">
    <property type="term" value="F:GMP synthase (glutamine-hydrolyzing) activity"/>
    <property type="evidence" value="ECO:0007669"/>
    <property type="project" value="UniProtKB-EC"/>
</dbReference>
<keyword evidence="1" id="KW-0808">Transferase</keyword>
<evidence type="ECO:0000313" key="2">
    <source>
        <dbReference type="Proteomes" id="UP000254174"/>
    </source>
</evidence>
<organism evidence="1 2">
    <name type="scientific">Escherichia coli</name>
    <dbReference type="NCBI Taxonomy" id="562"/>
    <lineage>
        <taxon>Bacteria</taxon>
        <taxon>Pseudomonadati</taxon>
        <taxon>Pseudomonadota</taxon>
        <taxon>Gammaproteobacteria</taxon>
        <taxon>Enterobacterales</taxon>
        <taxon>Enterobacteriaceae</taxon>
        <taxon>Escherichia</taxon>
    </lineage>
</organism>
<dbReference type="EC" id="6.3.5.2" evidence="1"/>
<dbReference type="Proteomes" id="UP000254174">
    <property type="component" value="Unassembled WGS sequence"/>
</dbReference>
<sequence length="47" mass="5418">MTENIHKHRILILDFGSQYTQLVARRVRELGYLLRTVGVGCDRSTNS</sequence>
<protein>
    <submittedName>
        <fullName evidence="1">Bifunctional GMP synthase/glutamine amidotransferase protein</fullName>
        <ecNumber evidence="1">6.3.5.2</ecNumber>
    </submittedName>
</protein>
<keyword evidence="1" id="KW-0436">Ligase</keyword>
<dbReference type="GO" id="GO:0016740">
    <property type="term" value="F:transferase activity"/>
    <property type="evidence" value="ECO:0007669"/>
    <property type="project" value="UniProtKB-KW"/>
</dbReference>
<proteinExistence type="predicted"/>
<evidence type="ECO:0000313" key="1">
    <source>
        <dbReference type="EMBL" id="STM09883.1"/>
    </source>
</evidence>
<keyword evidence="1" id="KW-0315">Glutamine amidotransferase</keyword>
<name>A0A377CZM8_ECOLX</name>
<dbReference type="EMBL" id="UGFC01000005">
    <property type="protein sequence ID" value="STM09883.1"/>
    <property type="molecule type" value="Genomic_DNA"/>
</dbReference>
<reference evidence="1 2" key="1">
    <citation type="submission" date="2018-06" db="EMBL/GenBank/DDBJ databases">
        <authorList>
            <consortium name="Pathogen Informatics"/>
            <person name="Doyle S."/>
        </authorList>
    </citation>
    <scope>NUCLEOTIDE SEQUENCE [LARGE SCALE GENOMIC DNA]</scope>
    <source>
        <strain evidence="1 2">NCTC7922</strain>
    </source>
</reference>
<accession>A0A377CZM8</accession>
<gene>
    <name evidence="1" type="primary">guaA_1</name>
    <name evidence="1" type="ORF">NCTC7922_00936</name>
</gene>